<dbReference type="RefSeq" id="XP_001325844.1">
    <property type="nucleotide sequence ID" value="XM_001325809.1"/>
</dbReference>
<dbReference type="InterPro" id="IPR036388">
    <property type="entry name" value="WH-like_DNA-bd_sf"/>
</dbReference>
<dbReference type="Proteomes" id="UP000001542">
    <property type="component" value="Unassembled WGS sequence"/>
</dbReference>
<dbReference type="AlphaFoldDB" id="A2E0Y9"/>
<dbReference type="InterPro" id="IPR009057">
    <property type="entry name" value="Homeodomain-like_sf"/>
</dbReference>
<dbReference type="EMBL" id="DS113282">
    <property type="protein sequence ID" value="EAY13621.1"/>
    <property type="molecule type" value="Genomic_DNA"/>
</dbReference>
<dbReference type="KEGG" id="tva:4771620"/>
<organism evidence="1 2">
    <name type="scientific">Trichomonas vaginalis (strain ATCC PRA-98 / G3)</name>
    <dbReference type="NCBI Taxonomy" id="412133"/>
    <lineage>
        <taxon>Eukaryota</taxon>
        <taxon>Metamonada</taxon>
        <taxon>Parabasalia</taxon>
        <taxon>Trichomonadida</taxon>
        <taxon>Trichomonadidae</taxon>
        <taxon>Trichomonas</taxon>
    </lineage>
</organism>
<name>A2E0Y9_TRIV3</name>
<reference evidence="1" key="2">
    <citation type="journal article" date="2007" name="Science">
        <title>Draft genome sequence of the sexually transmitted pathogen Trichomonas vaginalis.</title>
        <authorList>
            <person name="Carlton J.M."/>
            <person name="Hirt R.P."/>
            <person name="Silva J.C."/>
            <person name="Delcher A.L."/>
            <person name="Schatz M."/>
            <person name="Zhao Q."/>
            <person name="Wortman J.R."/>
            <person name="Bidwell S.L."/>
            <person name="Alsmark U.C.M."/>
            <person name="Besteiro S."/>
            <person name="Sicheritz-Ponten T."/>
            <person name="Noel C.J."/>
            <person name="Dacks J.B."/>
            <person name="Foster P.G."/>
            <person name="Simillion C."/>
            <person name="Van de Peer Y."/>
            <person name="Miranda-Saavedra D."/>
            <person name="Barton G.J."/>
            <person name="Westrop G.D."/>
            <person name="Mueller S."/>
            <person name="Dessi D."/>
            <person name="Fiori P.L."/>
            <person name="Ren Q."/>
            <person name="Paulsen I."/>
            <person name="Zhang H."/>
            <person name="Bastida-Corcuera F.D."/>
            <person name="Simoes-Barbosa A."/>
            <person name="Brown M.T."/>
            <person name="Hayes R.D."/>
            <person name="Mukherjee M."/>
            <person name="Okumura C.Y."/>
            <person name="Schneider R."/>
            <person name="Smith A.J."/>
            <person name="Vanacova S."/>
            <person name="Villalvazo M."/>
            <person name="Haas B.J."/>
            <person name="Pertea M."/>
            <person name="Feldblyum T.V."/>
            <person name="Utterback T.R."/>
            <person name="Shu C.L."/>
            <person name="Osoegawa K."/>
            <person name="de Jong P.J."/>
            <person name="Hrdy I."/>
            <person name="Horvathova L."/>
            <person name="Zubacova Z."/>
            <person name="Dolezal P."/>
            <person name="Malik S.B."/>
            <person name="Logsdon J.M. Jr."/>
            <person name="Henze K."/>
            <person name="Gupta A."/>
            <person name="Wang C.C."/>
            <person name="Dunne R.L."/>
            <person name="Upcroft J.A."/>
            <person name="Upcroft P."/>
            <person name="White O."/>
            <person name="Salzberg S.L."/>
            <person name="Tang P."/>
            <person name="Chiu C.-H."/>
            <person name="Lee Y.-S."/>
            <person name="Embley T.M."/>
            <person name="Coombs G.H."/>
            <person name="Mottram J.C."/>
            <person name="Tachezy J."/>
            <person name="Fraser-Liggett C.M."/>
            <person name="Johnson P.J."/>
        </authorList>
    </citation>
    <scope>NUCLEOTIDE SEQUENCE [LARGE SCALE GENOMIC DNA]</scope>
    <source>
        <strain evidence="1">G3</strain>
    </source>
</reference>
<gene>
    <name evidence="1" type="ORF">TVAG_387620</name>
</gene>
<dbReference type="Gene3D" id="1.10.10.10">
    <property type="entry name" value="Winged helix-like DNA-binding domain superfamily/Winged helix DNA-binding domain"/>
    <property type="match status" value="1"/>
</dbReference>
<dbReference type="SMR" id="A2E0Y9"/>
<dbReference type="SUPFAM" id="SSF46689">
    <property type="entry name" value="Homeodomain-like"/>
    <property type="match status" value="1"/>
</dbReference>
<reference evidence="1" key="1">
    <citation type="submission" date="2006-10" db="EMBL/GenBank/DDBJ databases">
        <authorList>
            <person name="Amadeo P."/>
            <person name="Zhao Q."/>
            <person name="Wortman J."/>
            <person name="Fraser-Liggett C."/>
            <person name="Carlton J."/>
        </authorList>
    </citation>
    <scope>NUCLEOTIDE SEQUENCE</scope>
    <source>
        <strain evidence="1">G3</strain>
    </source>
</reference>
<evidence type="ECO:0000313" key="2">
    <source>
        <dbReference type="Proteomes" id="UP000001542"/>
    </source>
</evidence>
<evidence type="ECO:0000313" key="1">
    <source>
        <dbReference type="EMBL" id="EAY13621.1"/>
    </source>
</evidence>
<dbReference type="VEuPathDB" id="TrichDB:TVAGG3_0330020"/>
<protein>
    <submittedName>
        <fullName evidence="1">Uncharacterized protein</fullName>
    </submittedName>
</protein>
<dbReference type="VEuPathDB" id="TrichDB:TVAG_387620"/>
<keyword evidence="2" id="KW-1185">Reference proteome</keyword>
<proteinExistence type="predicted"/>
<accession>A2E0Y9</accession>
<dbReference type="InParanoid" id="A2E0Y9"/>
<sequence length="170" mass="19977">MESEQDQYTRDMNISRHLSSAEKQSIIDLFNNNLSYSRIAQIHSITNRRVKEIIREYKKGRTTNFTKEQEDELITLYNQGKNSVKLLRPHFPFISCYAIRNKIKLFIRWGLIQPSGSFTANASSFNIKEKKINEDSRNMTDNICEINDVIDPNQKPDFCEFLEFVDVDTQ</sequence>